<evidence type="ECO:0000313" key="8">
    <source>
        <dbReference type="Proteomes" id="UP000575068"/>
    </source>
</evidence>
<dbReference type="InterPro" id="IPR038330">
    <property type="entry name" value="TspO/MBR-related_sf"/>
</dbReference>
<dbReference type="Pfam" id="PF03073">
    <property type="entry name" value="TspO_MBR"/>
    <property type="match status" value="1"/>
</dbReference>
<sequence length="182" mass="20402">MNQIASRSQLRMSYLRWTLFTVPLVLLLGIAFGRMSGSGYLNRWFAALEKPDLMPAAWVFGVVWPLLYLLLGLALAMLLHARGARFRWGAVASFLLLLALLFSWSPIFFAAHQITAALYLIIAIFGLGIVTSLIVLRVRPAAAALMVPFLLWVAFATYLNYEIWRLNPDAERLVAPAVHTQI</sequence>
<keyword evidence="3 6" id="KW-0812">Transmembrane</keyword>
<evidence type="ECO:0000313" key="7">
    <source>
        <dbReference type="EMBL" id="MBB4641687.1"/>
    </source>
</evidence>
<dbReference type="AlphaFoldDB" id="A0A840HVP3"/>
<dbReference type="Proteomes" id="UP000575068">
    <property type="component" value="Unassembled WGS sequence"/>
</dbReference>
<keyword evidence="5 6" id="KW-0472">Membrane</keyword>
<feature type="transmembrane region" description="Helical" evidence="6">
    <location>
        <begin position="57"/>
        <end position="79"/>
    </location>
</feature>
<keyword evidence="4 6" id="KW-1133">Transmembrane helix</keyword>
<feature type="transmembrane region" description="Helical" evidence="6">
    <location>
        <begin position="117"/>
        <end position="136"/>
    </location>
</feature>
<evidence type="ECO:0000256" key="2">
    <source>
        <dbReference type="ARBA" id="ARBA00007524"/>
    </source>
</evidence>
<keyword evidence="8" id="KW-1185">Reference proteome</keyword>
<dbReference type="Gene3D" id="1.20.1260.100">
    <property type="entry name" value="TspO/MBR protein"/>
    <property type="match status" value="1"/>
</dbReference>
<evidence type="ECO:0000256" key="6">
    <source>
        <dbReference type="SAM" id="Phobius"/>
    </source>
</evidence>
<dbReference type="PANTHER" id="PTHR10057:SF0">
    <property type="entry name" value="TRANSLOCATOR PROTEIN"/>
    <property type="match status" value="1"/>
</dbReference>
<accession>A0A840HVP3</accession>
<comment type="similarity">
    <text evidence="2">Belongs to the TspO/BZRP family.</text>
</comment>
<dbReference type="GO" id="GO:0016020">
    <property type="term" value="C:membrane"/>
    <property type="evidence" value="ECO:0007669"/>
    <property type="project" value="UniProtKB-SubCell"/>
</dbReference>
<comment type="subcellular location">
    <subcellularLocation>
        <location evidence="1">Membrane</location>
        <topology evidence="1">Multi-pass membrane protein</topology>
    </subcellularLocation>
</comment>
<evidence type="ECO:0000256" key="4">
    <source>
        <dbReference type="ARBA" id="ARBA00022989"/>
    </source>
</evidence>
<evidence type="ECO:0000256" key="1">
    <source>
        <dbReference type="ARBA" id="ARBA00004141"/>
    </source>
</evidence>
<dbReference type="CDD" id="cd15904">
    <property type="entry name" value="TSPO_MBR"/>
    <property type="match status" value="1"/>
</dbReference>
<dbReference type="FunFam" id="1.20.1260.100:FF:000001">
    <property type="entry name" value="translocator protein 2"/>
    <property type="match status" value="1"/>
</dbReference>
<evidence type="ECO:0000256" key="3">
    <source>
        <dbReference type="ARBA" id="ARBA00022692"/>
    </source>
</evidence>
<proteinExistence type="inferred from homology"/>
<dbReference type="EMBL" id="JACHOV010000007">
    <property type="protein sequence ID" value="MBB4641687.1"/>
    <property type="molecule type" value="Genomic_DNA"/>
</dbReference>
<reference evidence="7 8" key="1">
    <citation type="submission" date="2020-08" db="EMBL/GenBank/DDBJ databases">
        <title>Genomic Encyclopedia of Type Strains, Phase IV (KMG-IV): sequencing the most valuable type-strain genomes for metagenomic binning, comparative biology and taxonomic classification.</title>
        <authorList>
            <person name="Goeker M."/>
        </authorList>
    </citation>
    <scope>NUCLEOTIDE SEQUENCE [LARGE SCALE GENOMIC DNA]</scope>
    <source>
        <strain evidence="7 8">DSM 7465</strain>
    </source>
</reference>
<name>A0A840HVP3_9SPHN</name>
<protein>
    <submittedName>
        <fullName evidence="7">Tryptophan-rich sensory protein</fullName>
    </submittedName>
</protein>
<organism evidence="7 8">
    <name type="scientific">Rhizorhapis suberifaciens</name>
    <name type="common">corky root of lettuce</name>
    <dbReference type="NCBI Taxonomy" id="13656"/>
    <lineage>
        <taxon>Bacteria</taxon>
        <taxon>Pseudomonadati</taxon>
        <taxon>Pseudomonadota</taxon>
        <taxon>Alphaproteobacteria</taxon>
        <taxon>Sphingomonadales</taxon>
        <taxon>Sphingomonadaceae</taxon>
        <taxon>Rhizorhapis</taxon>
    </lineage>
</organism>
<dbReference type="PANTHER" id="PTHR10057">
    <property type="entry name" value="PERIPHERAL-TYPE BENZODIAZEPINE RECEPTOR"/>
    <property type="match status" value="1"/>
</dbReference>
<feature type="transmembrane region" description="Helical" evidence="6">
    <location>
        <begin position="143"/>
        <end position="161"/>
    </location>
</feature>
<dbReference type="GO" id="GO:0033013">
    <property type="term" value="P:tetrapyrrole metabolic process"/>
    <property type="evidence" value="ECO:0007669"/>
    <property type="project" value="UniProtKB-ARBA"/>
</dbReference>
<evidence type="ECO:0000256" key="5">
    <source>
        <dbReference type="ARBA" id="ARBA00023136"/>
    </source>
</evidence>
<dbReference type="RefSeq" id="WP_184475491.1">
    <property type="nucleotide sequence ID" value="NZ_JACHOV010000007.1"/>
</dbReference>
<comment type="caution">
    <text evidence="7">The sequence shown here is derived from an EMBL/GenBank/DDBJ whole genome shotgun (WGS) entry which is preliminary data.</text>
</comment>
<dbReference type="InterPro" id="IPR004307">
    <property type="entry name" value="TspO_MBR"/>
</dbReference>
<feature type="transmembrane region" description="Helical" evidence="6">
    <location>
        <begin position="91"/>
        <end position="111"/>
    </location>
</feature>
<dbReference type="PIRSF" id="PIRSF005859">
    <property type="entry name" value="PBR"/>
    <property type="match status" value="1"/>
</dbReference>
<gene>
    <name evidence="7" type="ORF">HNQ99_002000</name>
</gene>